<dbReference type="InterPro" id="IPR036513">
    <property type="entry name" value="STAS_dom_sf"/>
</dbReference>
<dbReference type="KEGG" id="amob:HG15A2_39830"/>
<keyword evidence="3" id="KW-1185">Reference proteome</keyword>
<accession>A0A517N0L6</accession>
<protein>
    <recommendedName>
        <fullName evidence="1">STAS domain-containing protein</fullName>
    </recommendedName>
</protein>
<dbReference type="CDD" id="cd07043">
    <property type="entry name" value="STAS_anti-anti-sigma_factors"/>
    <property type="match status" value="1"/>
</dbReference>
<dbReference type="SUPFAM" id="SSF52091">
    <property type="entry name" value="SpoIIaa-like"/>
    <property type="match status" value="1"/>
</dbReference>
<gene>
    <name evidence="2" type="ORF">HG15A2_39830</name>
</gene>
<evidence type="ECO:0000313" key="3">
    <source>
        <dbReference type="Proteomes" id="UP000319852"/>
    </source>
</evidence>
<evidence type="ECO:0000313" key="2">
    <source>
        <dbReference type="EMBL" id="QDT00644.1"/>
    </source>
</evidence>
<dbReference type="RefSeq" id="WP_145062262.1">
    <property type="nucleotide sequence ID" value="NZ_CP036263.1"/>
</dbReference>
<dbReference type="Pfam" id="PF01740">
    <property type="entry name" value="STAS"/>
    <property type="match status" value="1"/>
</dbReference>
<dbReference type="EMBL" id="CP036263">
    <property type="protein sequence ID" value="QDT00644.1"/>
    <property type="molecule type" value="Genomic_DNA"/>
</dbReference>
<reference evidence="2 3" key="1">
    <citation type="submission" date="2019-02" db="EMBL/GenBank/DDBJ databases">
        <title>Deep-cultivation of Planctomycetes and their phenomic and genomic characterization uncovers novel biology.</title>
        <authorList>
            <person name="Wiegand S."/>
            <person name="Jogler M."/>
            <person name="Boedeker C."/>
            <person name="Pinto D."/>
            <person name="Vollmers J."/>
            <person name="Rivas-Marin E."/>
            <person name="Kohn T."/>
            <person name="Peeters S.H."/>
            <person name="Heuer A."/>
            <person name="Rast P."/>
            <person name="Oberbeckmann S."/>
            <person name="Bunk B."/>
            <person name="Jeske O."/>
            <person name="Meyerdierks A."/>
            <person name="Storesund J.E."/>
            <person name="Kallscheuer N."/>
            <person name="Luecker S."/>
            <person name="Lage O.M."/>
            <person name="Pohl T."/>
            <person name="Merkel B.J."/>
            <person name="Hornburger P."/>
            <person name="Mueller R.-W."/>
            <person name="Bruemmer F."/>
            <person name="Labrenz M."/>
            <person name="Spormann A.M."/>
            <person name="Op den Camp H."/>
            <person name="Overmann J."/>
            <person name="Amann R."/>
            <person name="Jetten M.S.M."/>
            <person name="Mascher T."/>
            <person name="Medema M.H."/>
            <person name="Devos D.P."/>
            <person name="Kaster A.-K."/>
            <person name="Ovreas L."/>
            <person name="Rohde M."/>
            <person name="Galperin M.Y."/>
            <person name="Jogler C."/>
        </authorList>
    </citation>
    <scope>NUCLEOTIDE SEQUENCE [LARGE SCALE GENOMIC DNA]</scope>
    <source>
        <strain evidence="2 3">HG15A2</strain>
    </source>
</reference>
<proteinExistence type="predicted"/>
<evidence type="ECO:0000259" key="1">
    <source>
        <dbReference type="Pfam" id="PF01740"/>
    </source>
</evidence>
<sequence length="127" mass="14438">MVSIKEGVSGGWSLDVDRGPDWLYVRLHPGHGEPSDVAAQLWSLAERHFTYRLVLEMEDVAFLPSLLMGQLVMLQKRVLQHEGFLRICGLSEECQQALHFCRLDQALPCFTNREDAVLGDSFFAHPR</sequence>
<feature type="domain" description="STAS" evidence="1">
    <location>
        <begin position="51"/>
        <end position="116"/>
    </location>
</feature>
<dbReference type="AlphaFoldDB" id="A0A517N0L6"/>
<organism evidence="2 3">
    <name type="scientific">Adhaeretor mobilis</name>
    <dbReference type="NCBI Taxonomy" id="1930276"/>
    <lineage>
        <taxon>Bacteria</taxon>
        <taxon>Pseudomonadati</taxon>
        <taxon>Planctomycetota</taxon>
        <taxon>Planctomycetia</taxon>
        <taxon>Pirellulales</taxon>
        <taxon>Lacipirellulaceae</taxon>
        <taxon>Adhaeretor</taxon>
    </lineage>
</organism>
<dbReference type="Gene3D" id="3.30.750.24">
    <property type="entry name" value="STAS domain"/>
    <property type="match status" value="1"/>
</dbReference>
<dbReference type="InterPro" id="IPR002645">
    <property type="entry name" value="STAS_dom"/>
</dbReference>
<dbReference type="Proteomes" id="UP000319852">
    <property type="component" value="Chromosome"/>
</dbReference>
<name>A0A517N0L6_9BACT</name>
<dbReference type="OrthoDB" id="288693at2"/>